<dbReference type="OrthoDB" id="1747893at2"/>
<dbReference type="AlphaFoldDB" id="A0A3A9AGZ8"/>
<gene>
    <name evidence="1" type="ORF">D7V94_13190</name>
</gene>
<comment type="caution">
    <text evidence="1">The sequence shown here is derived from an EMBL/GenBank/DDBJ whole genome shotgun (WGS) entry which is preliminary data.</text>
</comment>
<accession>A0A3A9AGZ8</accession>
<evidence type="ECO:0000313" key="1">
    <source>
        <dbReference type="EMBL" id="RKI90752.1"/>
    </source>
</evidence>
<sequence length="305" mass="35321">MKNLFAHTSAPWIRYSSYEYKTGNDGNLYITVSRDAKPEMYHPMLEAEQLVIDAINVGLSAMHKAPEEELKEAVLGFIQKYGFLGFMTALPTTVDFITYESVYLPKNHFIKEGSLPTEDYLAYFYPFDKPDFRKNGMESGWSVTDREGIAITMAMGNAPQAVAMGLQNEYAERYDWLVKEFTDWAFTFMTSFLYYMDYDTIDEQTRSLYRQGISAFGGIAPTYRIALEKDSPIIVWDFHSLLVMVQMCFSFMLTDKDNDMRMCKHCKKAFVASRKGNEFCSQKCKNQFNVYKSREKKKGNKSDNR</sequence>
<dbReference type="Proteomes" id="UP000280696">
    <property type="component" value="Unassembled WGS sequence"/>
</dbReference>
<reference evidence="1 2" key="1">
    <citation type="submission" date="2018-09" db="EMBL/GenBank/DDBJ databases">
        <title>Murine metabolic-syndrome-specific gut microbial biobank.</title>
        <authorList>
            <person name="Liu C."/>
        </authorList>
    </citation>
    <scope>NUCLEOTIDE SEQUENCE [LARGE SCALE GENOMIC DNA]</scope>
    <source>
        <strain evidence="1 2">0.1xD8-82</strain>
    </source>
</reference>
<dbReference type="EMBL" id="RAYQ01000013">
    <property type="protein sequence ID" value="RKI90752.1"/>
    <property type="molecule type" value="Genomic_DNA"/>
</dbReference>
<protein>
    <recommendedName>
        <fullName evidence="3">CGNR zinc finger domain-containing protein</fullName>
    </recommendedName>
</protein>
<name>A0A3A9AGZ8_9FIRM</name>
<evidence type="ECO:0000313" key="2">
    <source>
        <dbReference type="Proteomes" id="UP000280696"/>
    </source>
</evidence>
<evidence type="ECO:0008006" key="3">
    <source>
        <dbReference type="Google" id="ProtNLM"/>
    </source>
</evidence>
<keyword evidence="2" id="KW-1185">Reference proteome</keyword>
<proteinExistence type="predicted"/>
<dbReference type="RefSeq" id="WP_120470550.1">
    <property type="nucleotide sequence ID" value="NZ_RAYQ01000013.1"/>
</dbReference>
<organism evidence="1 2">
    <name type="scientific">Parablautia intestinalis</name>
    <dbReference type="NCBI Taxonomy" id="2320100"/>
    <lineage>
        <taxon>Bacteria</taxon>
        <taxon>Bacillati</taxon>
        <taxon>Bacillota</taxon>
        <taxon>Clostridia</taxon>
        <taxon>Lachnospirales</taxon>
        <taxon>Lachnospiraceae</taxon>
        <taxon>Parablautia</taxon>
    </lineage>
</organism>